<gene>
    <name evidence="2" type="primary">LOC120276774</name>
</gene>
<proteinExistence type="predicted"/>
<dbReference type="PANTHER" id="PTHR33401">
    <property type="entry name" value="LIGHT-HARVESTING COMPLEX-LIKE PROTEIN OHP2, CHLOROPLASTIC"/>
    <property type="match status" value="1"/>
</dbReference>
<dbReference type="PANTHER" id="PTHR33401:SF19">
    <property type="entry name" value="(RAPE) HYPOTHETICAL PROTEIN"/>
    <property type="match status" value="1"/>
</dbReference>
<keyword evidence="1" id="KW-1185">Reference proteome</keyword>
<protein>
    <submittedName>
        <fullName evidence="2">Uncharacterized protein LOC120276774</fullName>
    </submittedName>
</protein>
<accession>A0AB40CHQ6</accession>
<reference evidence="2" key="1">
    <citation type="submission" date="2025-08" db="UniProtKB">
        <authorList>
            <consortium name="RefSeq"/>
        </authorList>
    </citation>
    <scope>IDENTIFICATION</scope>
</reference>
<dbReference type="Proteomes" id="UP001515500">
    <property type="component" value="Chromosome 15"/>
</dbReference>
<evidence type="ECO:0000313" key="2">
    <source>
        <dbReference type="RefSeq" id="XP_039139401.1"/>
    </source>
</evidence>
<evidence type="ECO:0000313" key="1">
    <source>
        <dbReference type="Proteomes" id="UP001515500"/>
    </source>
</evidence>
<name>A0AB40CHQ6_DIOCR</name>
<dbReference type="AlphaFoldDB" id="A0AB40CHQ6"/>
<dbReference type="RefSeq" id="XP_039139401.1">
    <property type="nucleotide sequence ID" value="XM_039283467.1"/>
</dbReference>
<organism evidence="1 2">
    <name type="scientific">Dioscorea cayennensis subsp. rotundata</name>
    <name type="common">White Guinea yam</name>
    <name type="synonym">Dioscorea rotundata</name>
    <dbReference type="NCBI Taxonomy" id="55577"/>
    <lineage>
        <taxon>Eukaryota</taxon>
        <taxon>Viridiplantae</taxon>
        <taxon>Streptophyta</taxon>
        <taxon>Embryophyta</taxon>
        <taxon>Tracheophyta</taxon>
        <taxon>Spermatophyta</taxon>
        <taxon>Magnoliopsida</taxon>
        <taxon>Liliopsida</taxon>
        <taxon>Dioscoreales</taxon>
        <taxon>Dioscoreaceae</taxon>
        <taxon>Dioscorea</taxon>
    </lineage>
</organism>
<sequence length="130" mass="14175">MRVCSCEFQWPLICSSKSSINHCSPQGLRLDGAQNVVGVVVEKKGSSCEKSEVEKSDLESLDGGKVEVVPKSSLKKQVEGCNPKGVGEVRVKWMDLVGKDLVQIREFETNDLCESDDNSDANPACKCVIQ</sequence>
<dbReference type="GeneID" id="120276774"/>